<accession>A0A7X0FN34</accession>
<feature type="region of interest" description="Disordered" evidence="1">
    <location>
        <begin position="48"/>
        <end position="67"/>
    </location>
</feature>
<sequence>MNTPIQHATVANAMASYAARLTTPVISAVIPPARTATPTPVTARNRRATPRIPSAETTSARNDRARPMAARSCMAGETGMGTSPTIVMCAPADTIEVRMPREAHTPTDSGRSARSSIPYIASSIPAPITVVLNRRPEKSAWVPSSEKCSRHQNGSLVVSTATRTPKARLLMASVNERCESGRRVRVARFRGTSTARRAMAGGTWMLIVDVVIVVPRGRRLAPHETVRHGIPKRASSTPAGSPLADGSVTALVPGASYPRRATQAICRLSGSADNLDRRLRTPRRTGAEICESRGPMVSADRRA</sequence>
<evidence type="ECO:0000256" key="1">
    <source>
        <dbReference type="SAM" id="MobiDB-lite"/>
    </source>
</evidence>
<protein>
    <submittedName>
        <fullName evidence="2">Uncharacterized protein</fullName>
    </submittedName>
</protein>
<proteinExistence type="predicted"/>
<reference evidence="2 3" key="1">
    <citation type="submission" date="2020-08" db="EMBL/GenBank/DDBJ databases">
        <title>Sequencing the genomes of 1000 actinobacteria strains.</title>
        <authorList>
            <person name="Klenk H.-P."/>
        </authorList>
    </citation>
    <scope>NUCLEOTIDE SEQUENCE [LARGE SCALE GENOMIC DNA]</scope>
    <source>
        <strain evidence="2 3">DSM 12511</strain>
    </source>
</reference>
<gene>
    <name evidence="2" type="ORF">HD594_000398</name>
</gene>
<evidence type="ECO:0000313" key="3">
    <source>
        <dbReference type="Proteomes" id="UP000537775"/>
    </source>
</evidence>
<dbReference type="Proteomes" id="UP000537775">
    <property type="component" value="Unassembled WGS sequence"/>
</dbReference>
<comment type="caution">
    <text evidence="2">The sequence shown here is derived from an EMBL/GenBank/DDBJ whole genome shotgun (WGS) entry which is preliminary data.</text>
</comment>
<organism evidence="2 3">
    <name type="scientific">Microbacterium thalassium</name>
    <dbReference type="NCBI Taxonomy" id="362649"/>
    <lineage>
        <taxon>Bacteria</taxon>
        <taxon>Bacillati</taxon>
        <taxon>Actinomycetota</taxon>
        <taxon>Actinomycetes</taxon>
        <taxon>Micrococcales</taxon>
        <taxon>Microbacteriaceae</taxon>
        <taxon>Microbacterium</taxon>
    </lineage>
</organism>
<name>A0A7X0FN34_9MICO</name>
<evidence type="ECO:0000313" key="2">
    <source>
        <dbReference type="EMBL" id="MBB6390085.1"/>
    </source>
</evidence>
<dbReference type="EMBL" id="JACHML010000001">
    <property type="protein sequence ID" value="MBB6390085.1"/>
    <property type="molecule type" value="Genomic_DNA"/>
</dbReference>
<keyword evidence="3" id="KW-1185">Reference proteome</keyword>
<dbReference type="AlphaFoldDB" id="A0A7X0FN34"/>